<dbReference type="PROSITE" id="PS50994">
    <property type="entry name" value="INTEGRASE"/>
    <property type="match status" value="1"/>
</dbReference>
<feature type="domain" description="CCHC-type" evidence="8">
    <location>
        <begin position="1266"/>
        <end position="1282"/>
    </location>
</feature>
<dbReference type="InterPro" id="IPR043502">
    <property type="entry name" value="DNA/RNA_pol_sf"/>
</dbReference>
<keyword evidence="7" id="KW-1133">Transmembrane helix</keyword>
<dbReference type="PROSITE" id="PS50158">
    <property type="entry name" value="ZF_CCHC"/>
    <property type="match status" value="2"/>
</dbReference>
<keyword evidence="2" id="KW-0378">Hydrolase</keyword>
<dbReference type="GO" id="GO:0008270">
    <property type="term" value="F:zinc ion binding"/>
    <property type="evidence" value="ECO:0007669"/>
    <property type="project" value="UniProtKB-KW"/>
</dbReference>
<dbReference type="GO" id="GO:0015074">
    <property type="term" value="P:DNA integration"/>
    <property type="evidence" value="ECO:0007669"/>
    <property type="project" value="InterPro"/>
</dbReference>
<feature type="compositionally biased region" description="Gly residues" evidence="6">
    <location>
        <begin position="18"/>
        <end position="27"/>
    </location>
</feature>
<protein>
    <recommendedName>
        <fullName evidence="11">Reverse transcriptase domain-containing protein</fullName>
    </recommendedName>
</protein>
<dbReference type="Pfam" id="PF00665">
    <property type="entry name" value="rve"/>
    <property type="match status" value="1"/>
</dbReference>
<evidence type="ECO:0008006" key="11">
    <source>
        <dbReference type="Google" id="ProtNLM"/>
    </source>
</evidence>
<keyword evidence="2" id="KW-0064">Aspartyl protease</keyword>
<comment type="caution">
    <text evidence="10">The sequence shown here is derived from an EMBL/GenBank/DDBJ whole genome shotgun (WGS) entry which is preliminary data.</text>
</comment>
<dbReference type="InterPro" id="IPR056924">
    <property type="entry name" value="SH3_Tf2-1"/>
</dbReference>
<dbReference type="InterPro" id="IPR036397">
    <property type="entry name" value="RNaseH_sf"/>
</dbReference>
<dbReference type="Pfam" id="PF08284">
    <property type="entry name" value="RVP_2"/>
    <property type="match status" value="1"/>
</dbReference>
<dbReference type="GO" id="GO:0004190">
    <property type="term" value="F:aspartic-type endopeptidase activity"/>
    <property type="evidence" value="ECO:0007669"/>
    <property type="project" value="UniProtKB-KW"/>
</dbReference>
<feature type="domain" description="Integrase catalytic" evidence="9">
    <location>
        <begin position="1708"/>
        <end position="1821"/>
    </location>
</feature>
<keyword evidence="4" id="KW-0863">Zinc-finger</keyword>
<feature type="domain" description="CCHC-type" evidence="8">
    <location>
        <begin position="289"/>
        <end position="304"/>
    </location>
</feature>
<keyword evidence="4" id="KW-0479">Metal-binding</keyword>
<dbReference type="GO" id="GO:0003677">
    <property type="term" value="F:DNA binding"/>
    <property type="evidence" value="ECO:0007669"/>
    <property type="project" value="UniProtKB-KW"/>
</dbReference>
<dbReference type="InterPro" id="IPR043128">
    <property type="entry name" value="Rev_trsase/Diguanyl_cyclase"/>
</dbReference>
<evidence type="ECO:0000256" key="1">
    <source>
        <dbReference type="ARBA" id="ARBA00022670"/>
    </source>
</evidence>
<evidence type="ECO:0000313" key="10">
    <source>
        <dbReference type="EMBL" id="GEU60957.1"/>
    </source>
</evidence>
<dbReference type="InterPro" id="IPR001878">
    <property type="entry name" value="Znf_CCHC"/>
</dbReference>
<dbReference type="Gene3D" id="2.40.70.10">
    <property type="entry name" value="Acid Proteases"/>
    <property type="match status" value="1"/>
</dbReference>
<feature type="region of interest" description="Disordered" evidence="6">
    <location>
        <begin position="306"/>
        <end position="332"/>
    </location>
</feature>
<keyword evidence="5" id="KW-0175">Coiled coil</keyword>
<keyword evidence="1" id="KW-0645">Protease</keyword>
<keyword evidence="4" id="KW-0862">Zinc</keyword>
<evidence type="ECO:0000259" key="9">
    <source>
        <dbReference type="PROSITE" id="PS50994"/>
    </source>
</evidence>
<evidence type="ECO:0000256" key="5">
    <source>
        <dbReference type="SAM" id="Coils"/>
    </source>
</evidence>
<dbReference type="InterPro" id="IPR001584">
    <property type="entry name" value="Integrase_cat-core"/>
</dbReference>
<dbReference type="SMART" id="SM00343">
    <property type="entry name" value="ZnF_C2HC"/>
    <property type="match status" value="3"/>
</dbReference>
<dbReference type="InterPro" id="IPR036875">
    <property type="entry name" value="Znf_CCHC_sf"/>
</dbReference>
<dbReference type="SUPFAM" id="SSF56672">
    <property type="entry name" value="DNA/RNA polymerases"/>
    <property type="match status" value="1"/>
</dbReference>
<dbReference type="EMBL" id="BKCJ010004423">
    <property type="protein sequence ID" value="GEU60957.1"/>
    <property type="molecule type" value="Genomic_DNA"/>
</dbReference>
<dbReference type="InterPro" id="IPR041577">
    <property type="entry name" value="RT_RNaseH_2"/>
</dbReference>
<dbReference type="PANTHER" id="PTHR34072">
    <property type="entry name" value="ENZYMATIC POLYPROTEIN-RELATED"/>
    <property type="match status" value="1"/>
</dbReference>
<evidence type="ECO:0000256" key="6">
    <source>
        <dbReference type="SAM" id="MobiDB-lite"/>
    </source>
</evidence>
<sequence length="1821" mass="207052">MPQRMRTQSAGRPAAESLGGGTGVRVGRGGRGRIPREGNDERVVDLNGQGNDQRMGANGGLERINGNVEGANVGAPDFSTIIAQRLQNLLPSMQAQNVENVIVNGNRVGCSYKDFLACNPKEYNGKGGVVLLTRWIEKMESVHDMSGCGIDQKVKYTAGLFVVPHLVTPESRMIEGFLVHLTDEAVRNGSIKKVEKRVNMREPNKDKNDRDDNKRTRIGNVFATTMNPVRRENTGTWPKCTTCNSYHALGGSCRICFNYNHLGHLAKDCRGVPKNVNRVNARNPTVRACYECGNTDHVRSACPRLNRAQGPKGNRPNQFVANNEGQGHGNQENQARGRAFMLGAEEARQDPNIMTEPSELGFRYEIEIASGQLVKTDKVIKNCKIEIEGHVSHINLIPFVHGSFDVIIGMDWLSNYKAEIICYEKVVRIPVPDGKVLRVLGERPKEKARLLMSTKASDKKKERLLWLEIFLSSRNSKTKVSFDQVLRLREEHRTRYRHFKFTVIPFGLTNTPATQEEHVEHLRLVLGLLKKEKLYAKFSKCEFWLREVQFLRHVINGNGIHVDPSKIKVVKNWKAPRTSIEVRAFLRLDGYYRIAFQTLKDKLCNAPVQALLDEPKDFVVYCNASGIGLGYVLMQKERVKYVTTSLDRLFSDYDCETRYHPSKANVVADALTRKKRVKPKRVRAMNMTLQSSIKDRILSAQKEAVDESVGLQKGKVRTLIMDEAYKSKYSVHLGADKMYYDLRDRLSIKGHLACSNNLRFLYGKMEGIAMDFVTKFPRTSSGHDTIWVIMERLTKSTHFLPMREDYKMDRLARLYLNEIVARHGVPISIISDRDSHFTLRKCRSPIMWTEVREGQLIGPELVQETTEKISQIKDRLKAARIVAYRLDLPEDLNNVHDTFHVSNLKKCLADPTLQVPLDEIRVDAKLNFVEEPMEILEREFEKLKRSRIGIVKIGWVRLPSICVVIGSEGYAYPSICMIIEADGYAYPSYCRETARLRIVSMVSSLTTVLNVSSQSMPCCWLRPFTTSRALYRLKGSFALYLYLYNHMELTMLAFGWRGTSTQVLLSMRALYSSHIACFQLGFHRAWNEDLRIKEEVVTCKLYLGLAFTFLTLEHVTIGCCEVGGSGGGGGVIGGVGIVCGDGVDSGVRVFFVGLFVVWFVVVNAPISTMIVSVPEKDRWRGTRGKFVWWKGVRITKGCQRFMGESLITDARDDPIACLNKAMSFLTGVTSSRFPLTNNQLRTSYNLKNQATIQDGKVTVQQARVVKCYNCQGEGHMATQCTQPKRPRNATWYKDKAILAEAQEAGQILDEELRILILMILTVISNAKAVLMANISNYDFDVISEILKKRFTPQQELSAEQAFWFRISNPTVESSNKPPVKVEVPSELPKVSLVNASLKKLKFHLARFDSVVKKRKTPNARTEAQLQDKDATICKLKELIKSMREKSKEENVNYDFCDIETKNVELENIVANLLSENERLCKEINHMKQVFKDQFDSIKKTRVRTTEQRDSLIDKLNLKSTENEDLKAQIQDKVFVITSLKYDLRKLKGKEIVDIAAQTPSAYTTVSCMFKLDLEPLALRISRTPSRNMKNKVEAQPRKVNKKNRAVEPICNVDVKHSLLKANFELICATCKKSMFDCVHDMCLLDFVENVNSHAKSVVEIILWYLDFGCSKHMTGNRSQLMNFVSKFLGKVRFMNDHIARVMWKKQESSHQPKAEDMSQKKLYLLHMDLCGPIRVASINGKMYIIVIVDDYSRYTWVRFLRKKDEAPKAIIKCIKNIQVRLNVTVCNVRIDNGTEFVNQTPRELYENVGISHQISVSHTPQ</sequence>
<dbReference type="SUPFAM" id="SSF57756">
    <property type="entry name" value="Retrovirus zinc finger-like domains"/>
    <property type="match status" value="1"/>
</dbReference>
<name>A0A6L2LIW1_TANCI</name>
<evidence type="ECO:0000259" key="8">
    <source>
        <dbReference type="PROSITE" id="PS50158"/>
    </source>
</evidence>
<feature type="coiled-coil region" evidence="5">
    <location>
        <begin position="1462"/>
        <end position="1528"/>
    </location>
</feature>
<dbReference type="PANTHER" id="PTHR34072:SF52">
    <property type="entry name" value="RIBONUCLEASE H"/>
    <property type="match status" value="1"/>
</dbReference>
<feature type="region of interest" description="Disordered" evidence="6">
    <location>
        <begin position="1"/>
        <end position="57"/>
    </location>
</feature>
<feature type="compositionally biased region" description="Basic and acidic residues" evidence="6">
    <location>
        <begin position="34"/>
        <end position="44"/>
    </location>
</feature>
<reference evidence="10" key="1">
    <citation type="journal article" date="2019" name="Sci. Rep.">
        <title>Draft genome of Tanacetum cinerariifolium, the natural source of mosquito coil.</title>
        <authorList>
            <person name="Yamashiro T."/>
            <person name="Shiraishi A."/>
            <person name="Satake H."/>
            <person name="Nakayama K."/>
        </authorList>
    </citation>
    <scope>NUCLEOTIDE SEQUENCE</scope>
</reference>
<proteinExistence type="predicted"/>
<evidence type="ECO:0000256" key="2">
    <source>
        <dbReference type="ARBA" id="ARBA00022750"/>
    </source>
</evidence>
<feature type="compositionally biased region" description="Polar residues" evidence="6">
    <location>
        <begin position="1"/>
        <end position="10"/>
    </location>
</feature>
<dbReference type="Gene3D" id="3.30.70.270">
    <property type="match status" value="1"/>
</dbReference>
<dbReference type="Gene3D" id="4.10.60.10">
    <property type="entry name" value="Zinc finger, CCHC-type"/>
    <property type="match status" value="2"/>
</dbReference>
<accession>A0A6L2LIW1</accession>
<dbReference type="GO" id="GO:0006508">
    <property type="term" value="P:proteolysis"/>
    <property type="evidence" value="ECO:0007669"/>
    <property type="project" value="UniProtKB-KW"/>
</dbReference>
<dbReference type="Gene3D" id="3.30.420.10">
    <property type="entry name" value="Ribonuclease H-like superfamily/Ribonuclease H"/>
    <property type="match status" value="2"/>
</dbReference>
<keyword evidence="7" id="KW-0812">Transmembrane</keyword>
<feature type="compositionally biased region" description="Low complexity" evidence="6">
    <location>
        <begin position="322"/>
        <end position="332"/>
    </location>
</feature>
<feature type="transmembrane region" description="Helical" evidence="7">
    <location>
        <begin position="1149"/>
        <end position="1173"/>
    </location>
</feature>
<evidence type="ECO:0000256" key="4">
    <source>
        <dbReference type="PROSITE-ProRule" id="PRU00047"/>
    </source>
</evidence>
<dbReference type="SUPFAM" id="SSF53098">
    <property type="entry name" value="Ribonuclease H-like"/>
    <property type="match status" value="2"/>
</dbReference>
<dbReference type="Pfam" id="PF17919">
    <property type="entry name" value="RT_RNaseH_2"/>
    <property type="match status" value="1"/>
</dbReference>
<dbReference type="InterPro" id="IPR012337">
    <property type="entry name" value="RNaseH-like_sf"/>
</dbReference>
<dbReference type="Pfam" id="PF00098">
    <property type="entry name" value="zf-CCHC"/>
    <property type="match status" value="1"/>
</dbReference>
<gene>
    <name evidence="10" type="ORF">Tci_032935</name>
</gene>
<dbReference type="Pfam" id="PF24626">
    <property type="entry name" value="SH3_Tf2-1"/>
    <property type="match status" value="1"/>
</dbReference>
<dbReference type="InterPro" id="IPR021109">
    <property type="entry name" value="Peptidase_aspartic_dom_sf"/>
</dbReference>
<organism evidence="10">
    <name type="scientific">Tanacetum cinerariifolium</name>
    <name type="common">Dalmatian daisy</name>
    <name type="synonym">Chrysanthemum cinerariifolium</name>
    <dbReference type="NCBI Taxonomy" id="118510"/>
    <lineage>
        <taxon>Eukaryota</taxon>
        <taxon>Viridiplantae</taxon>
        <taxon>Streptophyta</taxon>
        <taxon>Embryophyta</taxon>
        <taxon>Tracheophyta</taxon>
        <taxon>Spermatophyta</taxon>
        <taxon>Magnoliopsida</taxon>
        <taxon>eudicotyledons</taxon>
        <taxon>Gunneridae</taxon>
        <taxon>Pentapetalae</taxon>
        <taxon>asterids</taxon>
        <taxon>campanulids</taxon>
        <taxon>Asterales</taxon>
        <taxon>Asteraceae</taxon>
        <taxon>Asteroideae</taxon>
        <taxon>Anthemideae</taxon>
        <taxon>Anthemidinae</taxon>
        <taxon>Tanacetum</taxon>
    </lineage>
</organism>
<keyword evidence="7" id="KW-0472">Membrane</keyword>
<keyword evidence="3" id="KW-0238">DNA-binding</keyword>
<evidence type="ECO:0000256" key="7">
    <source>
        <dbReference type="SAM" id="Phobius"/>
    </source>
</evidence>
<evidence type="ECO:0000256" key="3">
    <source>
        <dbReference type="ARBA" id="ARBA00023125"/>
    </source>
</evidence>